<keyword evidence="2" id="KW-0067">ATP-binding</keyword>
<evidence type="ECO:0000256" key="3">
    <source>
        <dbReference type="SAM" id="Coils"/>
    </source>
</evidence>
<accession>X1FKC6</accession>
<dbReference type="PROSITE" id="PS51903">
    <property type="entry name" value="CLP_R"/>
    <property type="match status" value="1"/>
</dbReference>
<dbReference type="InterPro" id="IPR004176">
    <property type="entry name" value="Clp_R_N"/>
</dbReference>
<dbReference type="GO" id="GO:0005524">
    <property type="term" value="F:ATP binding"/>
    <property type="evidence" value="ECO:0007669"/>
    <property type="project" value="UniProtKB-KW"/>
</dbReference>
<dbReference type="GO" id="GO:0016887">
    <property type="term" value="F:ATP hydrolysis activity"/>
    <property type="evidence" value="ECO:0007669"/>
    <property type="project" value="TreeGrafter"/>
</dbReference>
<dbReference type="InterPro" id="IPR050130">
    <property type="entry name" value="ClpA_ClpB"/>
</dbReference>
<proteinExistence type="predicted"/>
<keyword evidence="3" id="KW-0175">Coiled coil</keyword>
<feature type="domain" description="Clp R" evidence="4">
    <location>
        <begin position="4"/>
        <end position="149"/>
    </location>
</feature>
<dbReference type="Pfam" id="PF02861">
    <property type="entry name" value="Clp_N"/>
    <property type="match status" value="1"/>
</dbReference>
<dbReference type="PANTHER" id="PTHR11638">
    <property type="entry name" value="ATP-DEPENDENT CLP PROTEASE"/>
    <property type="match status" value="1"/>
</dbReference>
<dbReference type="InterPro" id="IPR027417">
    <property type="entry name" value="P-loop_NTPase"/>
</dbReference>
<dbReference type="AlphaFoldDB" id="X1FKC6"/>
<gene>
    <name evidence="5" type="ORF">S03H2_14872</name>
</gene>
<dbReference type="GO" id="GO:0005737">
    <property type="term" value="C:cytoplasm"/>
    <property type="evidence" value="ECO:0007669"/>
    <property type="project" value="TreeGrafter"/>
</dbReference>
<dbReference type="Gene3D" id="3.40.50.300">
    <property type="entry name" value="P-loop containing nucleotide triphosphate hydrolases"/>
    <property type="match status" value="1"/>
</dbReference>
<sequence>MIKFDKFTIKAQEAIGEAQQIAISYNHQEIRGQHLLLALINQKDGVIPSILQKLEVNSEELKVKLERLLEKIPQVYGGSDGQQHIGNELNNILNTAQREAQQVKDEYVSTEHLFIALVEAEGTRVGDLLKEEGINKDKIYQTLVNIRGSQRVTDQNPEEKYQALERYSRDLTKLARRGKLDPVIGRDDEIRKV</sequence>
<feature type="coiled-coil region" evidence="3">
    <location>
        <begin position="51"/>
        <end position="113"/>
    </location>
</feature>
<keyword evidence="1" id="KW-0547">Nucleotide-binding</keyword>
<evidence type="ECO:0000313" key="5">
    <source>
        <dbReference type="EMBL" id="GAH46116.1"/>
    </source>
</evidence>
<dbReference type="Gene3D" id="1.10.1780.10">
    <property type="entry name" value="Clp, N-terminal domain"/>
    <property type="match status" value="1"/>
</dbReference>
<comment type="caution">
    <text evidence="5">The sequence shown here is derived from an EMBL/GenBank/DDBJ whole genome shotgun (WGS) entry which is preliminary data.</text>
</comment>
<dbReference type="EMBL" id="BARU01007555">
    <property type="protein sequence ID" value="GAH46116.1"/>
    <property type="molecule type" value="Genomic_DNA"/>
</dbReference>
<evidence type="ECO:0000256" key="2">
    <source>
        <dbReference type="ARBA" id="ARBA00022840"/>
    </source>
</evidence>
<feature type="non-terminal residue" evidence="5">
    <location>
        <position position="193"/>
    </location>
</feature>
<dbReference type="InterPro" id="IPR036628">
    <property type="entry name" value="Clp_N_dom_sf"/>
</dbReference>
<dbReference type="PANTHER" id="PTHR11638:SF18">
    <property type="entry name" value="HEAT SHOCK PROTEIN 104"/>
    <property type="match status" value="1"/>
</dbReference>
<evidence type="ECO:0000256" key="1">
    <source>
        <dbReference type="ARBA" id="ARBA00022741"/>
    </source>
</evidence>
<protein>
    <recommendedName>
        <fullName evidence="4">Clp R domain-containing protein</fullName>
    </recommendedName>
</protein>
<name>X1FKC6_9ZZZZ</name>
<evidence type="ECO:0000259" key="4">
    <source>
        <dbReference type="PROSITE" id="PS51903"/>
    </source>
</evidence>
<organism evidence="5">
    <name type="scientific">marine sediment metagenome</name>
    <dbReference type="NCBI Taxonomy" id="412755"/>
    <lineage>
        <taxon>unclassified sequences</taxon>
        <taxon>metagenomes</taxon>
        <taxon>ecological metagenomes</taxon>
    </lineage>
</organism>
<reference evidence="5" key="1">
    <citation type="journal article" date="2014" name="Front. Microbiol.">
        <title>High frequency of phylogenetically diverse reductive dehalogenase-homologous genes in deep subseafloor sedimentary metagenomes.</title>
        <authorList>
            <person name="Kawai M."/>
            <person name="Futagami T."/>
            <person name="Toyoda A."/>
            <person name="Takaki Y."/>
            <person name="Nishi S."/>
            <person name="Hori S."/>
            <person name="Arai W."/>
            <person name="Tsubouchi T."/>
            <person name="Morono Y."/>
            <person name="Uchiyama I."/>
            <person name="Ito T."/>
            <person name="Fujiyama A."/>
            <person name="Inagaki F."/>
            <person name="Takami H."/>
        </authorList>
    </citation>
    <scope>NUCLEOTIDE SEQUENCE</scope>
    <source>
        <strain evidence="5">Expedition CK06-06</strain>
    </source>
</reference>
<dbReference type="GO" id="GO:0034605">
    <property type="term" value="P:cellular response to heat"/>
    <property type="evidence" value="ECO:0007669"/>
    <property type="project" value="TreeGrafter"/>
</dbReference>
<dbReference type="SUPFAM" id="SSF81923">
    <property type="entry name" value="Double Clp-N motif"/>
    <property type="match status" value="1"/>
</dbReference>